<name>A0A1H9W6J0_9RHOB</name>
<protein>
    <submittedName>
        <fullName evidence="1">Uncharacterized protein</fullName>
    </submittedName>
</protein>
<reference evidence="1 2" key="1">
    <citation type="submission" date="2016-10" db="EMBL/GenBank/DDBJ databases">
        <authorList>
            <person name="de Groot N.N."/>
        </authorList>
    </citation>
    <scope>NUCLEOTIDE SEQUENCE [LARGE SCALE GENOMIC DNA]</scope>
    <source>
        <strain evidence="1 2">DSM 23042</strain>
    </source>
</reference>
<dbReference type="Proteomes" id="UP000198885">
    <property type="component" value="Unassembled WGS sequence"/>
</dbReference>
<dbReference type="STRING" id="641238.SAMN04490244_109142"/>
<dbReference type="RefSeq" id="WP_177190482.1">
    <property type="nucleotide sequence ID" value="NZ_CBDDGO010000004.1"/>
</dbReference>
<dbReference type="AlphaFoldDB" id="A0A1H9W6J0"/>
<evidence type="ECO:0000313" key="1">
    <source>
        <dbReference type="EMBL" id="SES29586.1"/>
    </source>
</evidence>
<gene>
    <name evidence="1" type="ORF">SAMN04490244_109142</name>
</gene>
<evidence type="ECO:0000313" key="2">
    <source>
        <dbReference type="Proteomes" id="UP000198885"/>
    </source>
</evidence>
<accession>A0A1H9W6J0</accession>
<organism evidence="1 2">
    <name type="scientific">Tranquillimonas rosea</name>
    <dbReference type="NCBI Taxonomy" id="641238"/>
    <lineage>
        <taxon>Bacteria</taxon>
        <taxon>Pseudomonadati</taxon>
        <taxon>Pseudomonadota</taxon>
        <taxon>Alphaproteobacteria</taxon>
        <taxon>Rhodobacterales</taxon>
        <taxon>Roseobacteraceae</taxon>
        <taxon>Tranquillimonas</taxon>
    </lineage>
</organism>
<dbReference type="EMBL" id="FOGU01000009">
    <property type="protein sequence ID" value="SES29586.1"/>
    <property type="molecule type" value="Genomic_DNA"/>
</dbReference>
<keyword evidence="2" id="KW-1185">Reference proteome</keyword>
<sequence>MHITAFLPGATGLAAVPVLVSLASSAQPGAPVIVVGPDAVRAIHVAQGRRIGPRRAPLGVLAVSDRPDFANRLRQSGAWAVLDGRAAAWICGVRP</sequence>
<proteinExistence type="predicted"/>